<evidence type="ECO:0000313" key="2">
    <source>
        <dbReference type="Proteomes" id="UP001138500"/>
    </source>
</evidence>
<reference evidence="1 2" key="1">
    <citation type="journal article" date="2018" name="IMA Fungus">
        <title>IMA Genome-F 10: Nine draft genome sequences of Claviceps purpurea s.lat., including C. arundinis, C. humidiphila, and C. cf. spartinae, pseudomolecules for the pitch canker pathogen Fusarium circinatum, draft genome of Davidsoniella eucalypti, Grosmannia galeiformis, Quambalaria eucalypti, and Teratosphaeria destructans.</title>
        <authorList>
            <person name="Wingfield B.D."/>
            <person name="Liu M."/>
            <person name="Nguyen H.D."/>
            <person name="Lane F.A."/>
            <person name="Morgan S.W."/>
            <person name="De Vos L."/>
            <person name="Wilken P.M."/>
            <person name="Duong T.A."/>
            <person name="Aylward J."/>
            <person name="Coetzee M.P."/>
            <person name="Dadej K."/>
            <person name="De Beer Z.W."/>
            <person name="Findlay W."/>
            <person name="Havenga M."/>
            <person name="Kolarik M."/>
            <person name="Menzies J.G."/>
            <person name="Naidoo K."/>
            <person name="Pochopski O."/>
            <person name="Shoukouhi P."/>
            <person name="Santana Q.C."/>
            <person name="Seifert K.A."/>
            <person name="Soal N."/>
            <person name="Steenkamp E.T."/>
            <person name="Tatham C.T."/>
            <person name="van der Nest M.A."/>
            <person name="Wingfield M.J."/>
        </authorList>
    </citation>
    <scope>NUCLEOTIDE SEQUENCE [LARGE SCALE GENOMIC DNA]</scope>
    <source>
        <strain evidence="1">CMW44962</strain>
    </source>
</reference>
<proteinExistence type="predicted"/>
<accession>A0A9W7W713</accession>
<comment type="caution">
    <text evidence="1">The sequence shown here is derived from an EMBL/GenBank/DDBJ whole genome shotgun (WGS) entry which is preliminary data.</text>
</comment>
<protein>
    <submittedName>
        <fullName evidence="1">Uncharacterized protein</fullName>
    </submittedName>
</protein>
<reference evidence="1 2" key="2">
    <citation type="journal article" date="2021" name="Curr. Genet.">
        <title>Genetic response to nitrogen starvation in the aggressive Eucalyptus foliar pathogen Teratosphaeria destructans.</title>
        <authorList>
            <person name="Havenga M."/>
            <person name="Wingfield B.D."/>
            <person name="Wingfield M.J."/>
            <person name="Dreyer L.L."/>
            <person name="Roets F."/>
            <person name="Aylward J."/>
        </authorList>
    </citation>
    <scope>NUCLEOTIDE SEQUENCE [LARGE SCALE GENOMIC DNA]</scope>
    <source>
        <strain evidence="1">CMW44962</strain>
    </source>
</reference>
<sequence length="167" mass="18845">MDASTFQAAFQDFAKNCVFERKDLDIETYVEFGQLWKEVASQGLGRQEALARCRKLFARDSRLLAELRRLLLKGWLPRAGLSHQNDLTSNIEPLHEARLNILDYATLDTDRATDSGLAQVGYCLTDIINTLGGFTHRKMSEEGCVTPSHPDLTQILYAGQDVRMLIL</sequence>
<gene>
    <name evidence="1" type="ORF">Tdes44962_MAKER06448</name>
</gene>
<organism evidence="1 2">
    <name type="scientific">Teratosphaeria destructans</name>
    <dbReference type="NCBI Taxonomy" id="418781"/>
    <lineage>
        <taxon>Eukaryota</taxon>
        <taxon>Fungi</taxon>
        <taxon>Dikarya</taxon>
        <taxon>Ascomycota</taxon>
        <taxon>Pezizomycotina</taxon>
        <taxon>Dothideomycetes</taxon>
        <taxon>Dothideomycetidae</taxon>
        <taxon>Mycosphaerellales</taxon>
        <taxon>Teratosphaeriaceae</taxon>
        <taxon>Teratosphaeria</taxon>
    </lineage>
</organism>
<dbReference type="AlphaFoldDB" id="A0A9W7W713"/>
<evidence type="ECO:0000313" key="1">
    <source>
        <dbReference type="EMBL" id="KAH9845613.1"/>
    </source>
</evidence>
<dbReference type="EMBL" id="RIBY02000014">
    <property type="protein sequence ID" value="KAH9845613.1"/>
    <property type="molecule type" value="Genomic_DNA"/>
</dbReference>
<keyword evidence="2" id="KW-1185">Reference proteome</keyword>
<name>A0A9W7W713_9PEZI</name>
<dbReference type="Proteomes" id="UP001138500">
    <property type="component" value="Unassembled WGS sequence"/>
</dbReference>